<dbReference type="Proteomes" id="UP000831701">
    <property type="component" value="Chromosome 2"/>
</dbReference>
<evidence type="ECO:0000313" key="1">
    <source>
        <dbReference type="EMBL" id="KAI3375545.1"/>
    </source>
</evidence>
<keyword evidence="2" id="KW-1185">Reference proteome</keyword>
<sequence length="677" mass="78661">MLWFVVLSVCQVEVDSGAKSVQLPFKTTADLPEDVRVEWRDKNNRKVHVYQNGSDRPEEQFRLYRDRTEMKEDLLQTGDLSLILKHPTDRDTETYSCFVYDRKGNKLIKNQVKLKVKGQYEDTVCQVEVDSGAKSVQLPFKTTADLPEDVRVEWRDRDNRKTRDHYPALCLALREEYSPYTDPASAALSAFSIAQKKNEPPKEYYRCLRAAYFQGRNAPGLEEERGFKSLFLHNLHEMVRYDVTMHCRTSNLSMQEIRRYAQLAWETRMRPGRGPESGPRVLGIETSVDSELALEGDEIPSARATVKTISPRYRNPHQQGGRQSQRGDSSTYLHEQLRPRQQKVPQPNRKVWSEGNFRTGGRYNGRPPEQPKASSLTPEIEMLIRRYLSETVQQHNLPDRFPTPEEGNESLRQKVCQVEVDSGAKSVQLPFKTTADLPEDVRVEWRDRNNKKVHVYQNSSDQPEEQDEFYRDRTEMKEDLLQTGDLSLILKYPTDTETQEHTSAPSLQGGRKNPEKENSGAQSQRFLYNFCNNSIKLFKQCCCCLQLMLWFVVLSVCQVEVDSGAKSVQLPFKTTADLPEDVTEWSGRTETTGRFMFIRTALTDLKNSSRLYRDRTEMKEDLLQTGDLSLILKHPTDRHRHRRIQLHRLRWQEEKHPDDKTSEAQSQRENQGQKQLH</sequence>
<reference evidence="1" key="1">
    <citation type="submission" date="2022-04" db="EMBL/GenBank/DDBJ databases">
        <title>Jade perch genome.</title>
        <authorList>
            <person name="Chao B."/>
        </authorList>
    </citation>
    <scope>NUCLEOTIDE SEQUENCE</scope>
    <source>
        <strain evidence="1">CB-2022</strain>
    </source>
</reference>
<gene>
    <name evidence="1" type="ORF">L3Q82_003873</name>
</gene>
<name>A0ACB8X5J0_9TELE</name>
<comment type="caution">
    <text evidence="1">The sequence shown here is derived from an EMBL/GenBank/DDBJ whole genome shotgun (WGS) entry which is preliminary data.</text>
</comment>
<organism evidence="1 2">
    <name type="scientific">Scortum barcoo</name>
    <name type="common">barcoo grunter</name>
    <dbReference type="NCBI Taxonomy" id="214431"/>
    <lineage>
        <taxon>Eukaryota</taxon>
        <taxon>Metazoa</taxon>
        <taxon>Chordata</taxon>
        <taxon>Craniata</taxon>
        <taxon>Vertebrata</taxon>
        <taxon>Euteleostomi</taxon>
        <taxon>Actinopterygii</taxon>
        <taxon>Neopterygii</taxon>
        <taxon>Teleostei</taxon>
        <taxon>Neoteleostei</taxon>
        <taxon>Acanthomorphata</taxon>
        <taxon>Eupercaria</taxon>
        <taxon>Centrarchiformes</taxon>
        <taxon>Terapontoidei</taxon>
        <taxon>Terapontidae</taxon>
        <taxon>Scortum</taxon>
    </lineage>
</organism>
<protein>
    <submittedName>
        <fullName evidence="1">Uncharacterized protein</fullName>
    </submittedName>
</protein>
<evidence type="ECO:0000313" key="2">
    <source>
        <dbReference type="Proteomes" id="UP000831701"/>
    </source>
</evidence>
<accession>A0ACB8X5J0</accession>
<dbReference type="EMBL" id="CM041532">
    <property type="protein sequence ID" value="KAI3375545.1"/>
    <property type="molecule type" value="Genomic_DNA"/>
</dbReference>
<proteinExistence type="predicted"/>